<keyword evidence="2" id="KW-1185">Reference proteome</keyword>
<gene>
    <name evidence="1" type="ORF">DUNSADRAFT_11760</name>
</gene>
<evidence type="ECO:0000313" key="2">
    <source>
        <dbReference type="Proteomes" id="UP000815325"/>
    </source>
</evidence>
<accession>A0ABQ7FRN8</accession>
<sequence length="87" mass="9114">VEVPSASTTSAGPAQAVSCRACLSLFLDFFMQGCSAQPAGVTPKVTEAALQAIGLLFTARHELLLEERGCLVWTGLHTQNVAVKTVP</sequence>
<reference evidence="1" key="1">
    <citation type="submission" date="2017-08" db="EMBL/GenBank/DDBJ databases">
        <authorList>
            <person name="Polle J.E."/>
            <person name="Barry K."/>
            <person name="Cushman J."/>
            <person name="Schmutz J."/>
            <person name="Tran D."/>
            <person name="Hathwaick L.T."/>
            <person name="Yim W.C."/>
            <person name="Jenkins J."/>
            <person name="Mckie-Krisberg Z.M."/>
            <person name="Prochnik S."/>
            <person name="Lindquist E."/>
            <person name="Dockter R.B."/>
            <person name="Adam C."/>
            <person name="Molina H."/>
            <person name="Bunkerborg J."/>
            <person name="Jin E."/>
            <person name="Buchheim M."/>
            <person name="Magnuson J."/>
        </authorList>
    </citation>
    <scope>NUCLEOTIDE SEQUENCE</scope>
    <source>
        <strain evidence="1">CCAP 19/18</strain>
    </source>
</reference>
<name>A0ABQ7FRN8_DUNSA</name>
<evidence type="ECO:0000313" key="1">
    <source>
        <dbReference type="EMBL" id="KAF5825316.1"/>
    </source>
</evidence>
<dbReference type="EMBL" id="MU073837">
    <property type="protein sequence ID" value="KAF5825316.1"/>
    <property type="molecule type" value="Genomic_DNA"/>
</dbReference>
<feature type="non-terminal residue" evidence="1">
    <location>
        <position position="1"/>
    </location>
</feature>
<protein>
    <submittedName>
        <fullName evidence="1">Uncharacterized protein</fullName>
    </submittedName>
</protein>
<comment type="caution">
    <text evidence="1">The sequence shown here is derived from an EMBL/GenBank/DDBJ whole genome shotgun (WGS) entry which is preliminary data.</text>
</comment>
<proteinExistence type="predicted"/>
<organism evidence="1 2">
    <name type="scientific">Dunaliella salina</name>
    <name type="common">Green alga</name>
    <name type="synonym">Protococcus salinus</name>
    <dbReference type="NCBI Taxonomy" id="3046"/>
    <lineage>
        <taxon>Eukaryota</taxon>
        <taxon>Viridiplantae</taxon>
        <taxon>Chlorophyta</taxon>
        <taxon>core chlorophytes</taxon>
        <taxon>Chlorophyceae</taxon>
        <taxon>CS clade</taxon>
        <taxon>Chlamydomonadales</taxon>
        <taxon>Dunaliellaceae</taxon>
        <taxon>Dunaliella</taxon>
    </lineage>
</organism>
<dbReference type="Proteomes" id="UP000815325">
    <property type="component" value="Unassembled WGS sequence"/>
</dbReference>